<evidence type="ECO:0000313" key="3">
    <source>
        <dbReference type="Proteomes" id="UP001597641"/>
    </source>
</evidence>
<accession>A0ABW6BQT3</accession>
<dbReference type="PANTHER" id="PTHR45947">
    <property type="entry name" value="SULFOQUINOVOSYL TRANSFERASE SQD2"/>
    <property type="match status" value="1"/>
</dbReference>
<name>A0ABW6BQT3_9BACT</name>
<dbReference type="RefSeq" id="WP_377480155.1">
    <property type="nucleotide sequence ID" value="NZ_JBHUOX010000001.1"/>
</dbReference>
<dbReference type="InterPro" id="IPR050194">
    <property type="entry name" value="Glycosyltransferase_grp1"/>
</dbReference>
<gene>
    <name evidence="2" type="ORF">ACFS7Z_02115</name>
</gene>
<proteinExistence type="predicted"/>
<dbReference type="InterPro" id="IPR001296">
    <property type="entry name" value="Glyco_trans_1"/>
</dbReference>
<dbReference type="GO" id="GO:0016757">
    <property type="term" value="F:glycosyltransferase activity"/>
    <property type="evidence" value="ECO:0007669"/>
    <property type="project" value="UniProtKB-KW"/>
</dbReference>
<dbReference type="CDD" id="cd03801">
    <property type="entry name" value="GT4_PimA-like"/>
    <property type="match status" value="1"/>
</dbReference>
<comment type="caution">
    <text evidence="2">The sequence shown here is derived from an EMBL/GenBank/DDBJ whole genome shotgun (WGS) entry which is preliminary data.</text>
</comment>
<protein>
    <submittedName>
        <fullName evidence="2">Glycosyltransferase</fullName>
        <ecNumber evidence="2">2.4.-.-</ecNumber>
    </submittedName>
</protein>
<sequence length="386" mass="44418">MLPKLAIITTHPIQYNAPIFKMLTERKKVEVKVFYTWEQSKEEVYDPLFKRIIKWDLPLLEGYEYSFLRNKAKEPGSHHFWGINNPDIKEQILDYEPSAILVFGWSYISHLKVLKYFSGKIPIIFRGDSTLMNEEVGLKRLLRKLFLTWVYRHITKALFVGKKNEEYYLRFGVKPEQLVFAPHAVENDRFQGNSNSSSQINWREKLMIPESATVLLFAGKFEPRKNPFLLISAFKELKSTNMHLVMVGNGDFEKELKQQSADVSNIHYLDFQNQQNMPSIYKMADVFVLPSKSETWGLAVNEAMACGSAVLVSDKCGCSVDLVDPGVNGYIFESDNKNDLLEKLAFYEKASKDSISKMGLASQDKIQEWSFESICSTVESLKIKNA</sequence>
<dbReference type="Pfam" id="PF00534">
    <property type="entry name" value="Glycos_transf_1"/>
    <property type="match status" value="1"/>
</dbReference>
<keyword evidence="2" id="KW-0808">Transferase</keyword>
<keyword evidence="3" id="KW-1185">Reference proteome</keyword>
<dbReference type="Proteomes" id="UP001597641">
    <property type="component" value="Unassembled WGS sequence"/>
</dbReference>
<dbReference type="EMBL" id="JBHUOX010000001">
    <property type="protein sequence ID" value="MFD2999139.1"/>
    <property type="molecule type" value="Genomic_DNA"/>
</dbReference>
<keyword evidence="2" id="KW-0328">Glycosyltransferase</keyword>
<evidence type="ECO:0000259" key="1">
    <source>
        <dbReference type="Pfam" id="PF00534"/>
    </source>
</evidence>
<reference evidence="3" key="1">
    <citation type="journal article" date="2019" name="Int. J. Syst. Evol. Microbiol.">
        <title>The Global Catalogue of Microorganisms (GCM) 10K type strain sequencing project: providing services to taxonomists for standard genome sequencing and annotation.</title>
        <authorList>
            <consortium name="The Broad Institute Genomics Platform"/>
            <consortium name="The Broad Institute Genome Sequencing Center for Infectious Disease"/>
            <person name="Wu L."/>
            <person name="Ma J."/>
        </authorList>
    </citation>
    <scope>NUCLEOTIDE SEQUENCE [LARGE SCALE GENOMIC DNA]</scope>
    <source>
        <strain evidence="3">KCTC 23984</strain>
    </source>
</reference>
<organism evidence="2 3">
    <name type="scientific">Pontibacter toksunensis</name>
    <dbReference type="NCBI Taxonomy" id="1332631"/>
    <lineage>
        <taxon>Bacteria</taxon>
        <taxon>Pseudomonadati</taxon>
        <taxon>Bacteroidota</taxon>
        <taxon>Cytophagia</taxon>
        <taxon>Cytophagales</taxon>
        <taxon>Hymenobacteraceae</taxon>
        <taxon>Pontibacter</taxon>
    </lineage>
</organism>
<dbReference type="Gene3D" id="3.40.50.2000">
    <property type="entry name" value="Glycogen Phosphorylase B"/>
    <property type="match status" value="2"/>
</dbReference>
<evidence type="ECO:0000313" key="2">
    <source>
        <dbReference type="EMBL" id="MFD2999139.1"/>
    </source>
</evidence>
<dbReference type="EC" id="2.4.-.-" evidence="2"/>
<feature type="domain" description="Glycosyl transferase family 1" evidence="1">
    <location>
        <begin position="200"/>
        <end position="351"/>
    </location>
</feature>
<dbReference type="SUPFAM" id="SSF53756">
    <property type="entry name" value="UDP-Glycosyltransferase/glycogen phosphorylase"/>
    <property type="match status" value="1"/>
</dbReference>
<dbReference type="PANTHER" id="PTHR45947:SF3">
    <property type="entry name" value="SULFOQUINOVOSYL TRANSFERASE SQD2"/>
    <property type="match status" value="1"/>
</dbReference>